<evidence type="ECO:0000313" key="2">
    <source>
        <dbReference type="Proteomes" id="UP001233999"/>
    </source>
</evidence>
<dbReference type="Proteomes" id="UP001233999">
    <property type="component" value="Unassembled WGS sequence"/>
</dbReference>
<feature type="non-terminal residue" evidence="1">
    <location>
        <position position="1"/>
    </location>
</feature>
<name>A0AAD7ZWQ5_DIPPU</name>
<reference evidence="1" key="2">
    <citation type="submission" date="2023-05" db="EMBL/GenBank/DDBJ databases">
        <authorList>
            <person name="Fouks B."/>
        </authorList>
    </citation>
    <scope>NUCLEOTIDE SEQUENCE</scope>
    <source>
        <strain evidence="1">Stay&amp;Tobe</strain>
        <tissue evidence="1">Testes</tissue>
    </source>
</reference>
<sequence>IMMTLLFLISASLAGLIFQMVCPMISCLVAESNLTLKLRLRMLTLHEINFLMSRIN</sequence>
<protein>
    <submittedName>
        <fullName evidence="1">Uncharacterized protein</fullName>
    </submittedName>
</protein>
<accession>A0AAD7ZWQ5</accession>
<comment type="caution">
    <text evidence="1">The sequence shown here is derived from an EMBL/GenBank/DDBJ whole genome shotgun (WGS) entry which is preliminary data.</text>
</comment>
<dbReference type="AlphaFoldDB" id="A0AAD7ZWQ5"/>
<dbReference type="EMBL" id="JASPKZ010005715">
    <property type="protein sequence ID" value="KAJ9588090.1"/>
    <property type="molecule type" value="Genomic_DNA"/>
</dbReference>
<reference evidence="1" key="1">
    <citation type="journal article" date="2023" name="IScience">
        <title>Live-bearing cockroach genome reveals convergent evolutionary mechanisms linked to viviparity in insects and beyond.</title>
        <authorList>
            <person name="Fouks B."/>
            <person name="Harrison M.C."/>
            <person name="Mikhailova A.A."/>
            <person name="Marchal E."/>
            <person name="English S."/>
            <person name="Carruthers M."/>
            <person name="Jennings E.C."/>
            <person name="Chiamaka E.L."/>
            <person name="Frigard R.A."/>
            <person name="Pippel M."/>
            <person name="Attardo G.M."/>
            <person name="Benoit J.B."/>
            <person name="Bornberg-Bauer E."/>
            <person name="Tobe S.S."/>
        </authorList>
    </citation>
    <scope>NUCLEOTIDE SEQUENCE</scope>
    <source>
        <strain evidence="1">Stay&amp;Tobe</strain>
    </source>
</reference>
<organism evidence="1 2">
    <name type="scientific">Diploptera punctata</name>
    <name type="common">Pacific beetle cockroach</name>
    <dbReference type="NCBI Taxonomy" id="6984"/>
    <lineage>
        <taxon>Eukaryota</taxon>
        <taxon>Metazoa</taxon>
        <taxon>Ecdysozoa</taxon>
        <taxon>Arthropoda</taxon>
        <taxon>Hexapoda</taxon>
        <taxon>Insecta</taxon>
        <taxon>Pterygota</taxon>
        <taxon>Neoptera</taxon>
        <taxon>Polyneoptera</taxon>
        <taxon>Dictyoptera</taxon>
        <taxon>Blattodea</taxon>
        <taxon>Blaberoidea</taxon>
        <taxon>Blaberidae</taxon>
        <taxon>Diplopterinae</taxon>
        <taxon>Diploptera</taxon>
    </lineage>
</organism>
<feature type="non-terminal residue" evidence="1">
    <location>
        <position position="56"/>
    </location>
</feature>
<evidence type="ECO:0000313" key="1">
    <source>
        <dbReference type="EMBL" id="KAJ9588090.1"/>
    </source>
</evidence>
<proteinExistence type="predicted"/>
<keyword evidence="2" id="KW-1185">Reference proteome</keyword>
<gene>
    <name evidence="1" type="ORF">L9F63_018541</name>
</gene>